<proteinExistence type="predicted"/>
<evidence type="ECO:0008006" key="3">
    <source>
        <dbReference type="Google" id="ProtNLM"/>
    </source>
</evidence>
<dbReference type="AlphaFoldDB" id="A0A3B1KCF5"/>
<organism evidence="1 2">
    <name type="scientific">Astyanax mexicanus</name>
    <name type="common">Blind cave fish</name>
    <name type="synonym">Astyanax fasciatus mexicanus</name>
    <dbReference type="NCBI Taxonomy" id="7994"/>
    <lineage>
        <taxon>Eukaryota</taxon>
        <taxon>Metazoa</taxon>
        <taxon>Chordata</taxon>
        <taxon>Craniata</taxon>
        <taxon>Vertebrata</taxon>
        <taxon>Euteleostomi</taxon>
        <taxon>Actinopterygii</taxon>
        <taxon>Neopterygii</taxon>
        <taxon>Teleostei</taxon>
        <taxon>Ostariophysi</taxon>
        <taxon>Characiformes</taxon>
        <taxon>Characoidei</taxon>
        <taxon>Acestrorhamphidae</taxon>
        <taxon>Acestrorhamphinae</taxon>
        <taxon>Astyanax</taxon>
    </lineage>
</organism>
<evidence type="ECO:0000313" key="2">
    <source>
        <dbReference type="Proteomes" id="UP000018467"/>
    </source>
</evidence>
<dbReference type="Bgee" id="ENSAMXG00000040387">
    <property type="expression patterns" value="Expressed in brain and 1 other cell type or tissue"/>
</dbReference>
<sequence>MHFGALFQQDNACPHTAELKRTSLEDTNTMPWPASSPDTCTTENVWDMASDHVYTWL</sequence>
<dbReference type="InParanoid" id="A0A3B1KCF5"/>
<reference evidence="1" key="4">
    <citation type="submission" date="2025-09" db="UniProtKB">
        <authorList>
            <consortium name="Ensembl"/>
        </authorList>
    </citation>
    <scope>IDENTIFICATION</scope>
</reference>
<name>A0A3B1KCF5_ASTMX</name>
<dbReference type="InterPro" id="IPR036397">
    <property type="entry name" value="RNaseH_sf"/>
</dbReference>
<protein>
    <recommendedName>
        <fullName evidence="3">Histone-lysine N-methyltransferase SETMAR</fullName>
    </recommendedName>
</protein>
<reference evidence="2" key="2">
    <citation type="journal article" date="2014" name="Nat. Commun.">
        <title>The cavefish genome reveals candidate genes for eye loss.</title>
        <authorList>
            <person name="McGaugh S.E."/>
            <person name="Gross J.B."/>
            <person name="Aken B."/>
            <person name="Blin M."/>
            <person name="Borowsky R."/>
            <person name="Chalopin D."/>
            <person name="Hinaux H."/>
            <person name="Jeffery W.R."/>
            <person name="Keene A."/>
            <person name="Ma L."/>
            <person name="Minx P."/>
            <person name="Murphy D."/>
            <person name="O'Quin K.E."/>
            <person name="Retaux S."/>
            <person name="Rohner N."/>
            <person name="Searle S.M."/>
            <person name="Stahl B.A."/>
            <person name="Tabin C."/>
            <person name="Volff J.N."/>
            <person name="Yoshizawa M."/>
            <person name="Warren W.C."/>
        </authorList>
    </citation>
    <scope>NUCLEOTIDE SEQUENCE [LARGE SCALE GENOMIC DNA]</scope>
    <source>
        <strain evidence="2">female</strain>
    </source>
</reference>
<dbReference type="Gene3D" id="3.30.420.10">
    <property type="entry name" value="Ribonuclease H-like superfamily/Ribonuclease H"/>
    <property type="match status" value="1"/>
</dbReference>
<reference evidence="2" key="1">
    <citation type="submission" date="2013-03" db="EMBL/GenBank/DDBJ databases">
        <authorList>
            <person name="Jeffery W."/>
            <person name="Warren W."/>
            <person name="Wilson R.K."/>
        </authorList>
    </citation>
    <scope>NUCLEOTIDE SEQUENCE</scope>
    <source>
        <strain evidence="2">female</strain>
    </source>
</reference>
<accession>A0A3B1KCF5</accession>
<reference evidence="1" key="3">
    <citation type="submission" date="2025-08" db="UniProtKB">
        <authorList>
            <consortium name="Ensembl"/>
        </authorList>
    </citation>
    <scope>IDENTIFICATION</scope>
</reference>
<keyword evidence="2" id="KW-1185">Reference proteome</keyword>
<dbReference type="Proteomes" id="UP000018467">
    <property type="component" value="Unassembled WGS sequence"/>
</dbReference>
<evidence type="ECO:0000313" key="1">
    <source>
        <dbReference type="Ensembl" id="ENSAMXP00000051379.1"/>
    </source>
</evidence>
<dbReference type="GO" id="GO:0003676">
    <property type="term" value="F:nucleic acid binding"/>
    <property type="evidence" value="ECO:0007669"/>
    <property type="project" value="InterPro"/>
</dbReference>
<dbReference type="Ensembl" id="ENSAMXT00000048710.1">
    <property type="protein sequence ID" value="ENSAMXP00000051379.1"/>
    <property type="gene ID" value="ENSAMXG00000040387.1"/>
</dbReference>